<name>A0ABD5XVK3_9EURY</name>
<feature type="transmembrane region" description="Helical" evidence="8">
    <location>
        <begin position="185"/>
        <end position="206"/>
    </location>
</feature>
<dbReference type="GO" id="GO:0016020">
    <property type="term" value="C:membrane"/>
    <property type="evidence" value="ECO:0007669"/>
    <property type="project" value="UniProtKB-SubCell"/>
</dbReference>
<dbReference type="Pfam" id="PF00999">
    <property type="entry name" value="Na_H_Exchanger"/>
    <property type="match status" value="1"/>
</dbReference>
<dbReference type="PANTHER" id="PTHR32468:SF0">
    <property type="entry name" value="K(+)_H(+) ANTIPORTER 1"/>
    <property type="match status" value="1"/>
</dbReference>
<organism evidence="10 11">
    <name type="scientific">Halobaculum litoreum</name>
    <dbReference type="NCBI Taxonomy" id="3031998"/>
    <lineage>
        <taxon>Archaea</taxon>
        <taxon>Methanobacteriati</taxon>
        <taxon>Methanobacteriota</taxon>
        <taxon>Stenosarchaea group</taxon>
        <taxon>Halobacteria</taxon>
        <taxon>Halobacteriales</taxon>
        <taxon>Haloferacaceae</taxon>
        <taxon>Halobaculum</taxon>
    </lineage>
</organism>
<dbReference type="PANTHER" id="PTHR32468">
    <property type="entry name" value="CATION/H + ANTIPORTER"/>
    <property type="match status" value="1"/>
</dbReference>
<keyword evidence="2" id="KW-0813">Transport</keyword>
<evidence type="ECO:0000256" key="2">
    <source>
        <dbReference type="ARBA" id="ARBA00022448"/>
    </source>
</evidence>
<evidence type="ECO:0000256" key="3">
    <source>
        <dbReference type="ARBA" id="ARBA00022692"/>
    </source>
</evidence>
<evidence type="ECO:0000313" key="11">
    <source>
        <dbReference type="Proteomes" id="UP001596368"/>
    </source>
</evidence>
<evidence type="ECO:0000256" key="4">
    <source>
        <dbReference type="ARBA" id="ARBA00022989"/>
    </source>
</evidence>
<dbReference type="InterPro" id="IPR038770">
    <property type="entry name" value="Na+/solute_symporter_sf"/>
</dbReference>
<feature type="transmembrane region" description="Helical" evidence="8">
    <location>
        <begin position="120"/>
        <end position="143"/>
    </location>
</feature>
<dbReference type="Gene3D" id="1.20.1530.20">
    <property type="match status" value="1"/>
</dbReference>
<comment type="subcellular location">
    <subcellularLocation>
        <location evidence="1">Membrane</location>
        <topology evidence="1">Multi-pass membrane protein</topology>
    </subcellularLocation>
</comment>
<feature type="region of interest" description="Disordered" evidence="7">
    <location>
        <begin position="264"/>
        <end position="296"/>
    </location>
</feature>
<sequence>MLVVARVLGSLTERLGLTRVVGELATGFVLGPSVLGRLSPSVTDWFAPAVASPLLAEISLLGLVLLLALAGLETDVAVIRPYARGVAAIGSVGLVVPFVLGVGFGVVVPAALLTETATRPVFALFLGTSLCISAIPVVVRILLELGVYDSSLGQRTVATAMFTGVVGWILLGVVVGIARAGRLDAGALATVLLVLAAFLLGAVVVGQRVVDGVLDRLSDDAVGGHLLVVVAAAVGGSALAHAVGVEPALGAFVAGCCSPGRAGSRSAHGPSSSGRRFGCSPRCSSASRGWKRTSAS</sequence>
<gene>
    <name evidence="10" type="ORF">ACFQRB_17245</name>
</gene>
<dbReference type="Proteomes" id="UP001596368">
    <property type="component" value="Unassembled WGS sequence"/>
</dbReference>
<evidence type="ECO:0000256" key="6">
    <source>
        <dbReference type="ARBA" id="ARBA00023136"/>
    </source>
</evidence>
<evidence type="ECO:0000313" key="10">
    <source>
        <dbReference type="EMBL" id="MFC7137735.1"/>
    </source>
</evidence>
<feature type="domain" description="Cation/H+ exchanger transmembrane" evidence="9">
    <location>
        <begin position="4"/>
        <end position="257"/>
    </location>
</feature>
<evidence type="ECO:0000259" key="9">
    <source>
        <dbReference type="Pfam" id="PF00999"/>
    </source>
</evidence>
<keyword evidence="5" id="KW-0406">Ion transport</keyword>
<protein>
    <submittedName>
        <fullName evidence="10">Cation:proton antiporter</fullName>
    </submittedName>
</protein>
<feature type="compositionally biased region" description="Polar residues" evidence="7">
    <location>
        <begin position="282"/>
        <end position="296"/>
    </location>
</feature>
<keyword evidence="11" id="KW-1185">Reference proteome</keyword>
<proteinExistence type="predicted"/>
<dbReference type="AlphaFoldDB" id="A0ABD5XVK3"/>
<keyword evidence="4 8" id="KW-1133">Transmembrane helix</keyword>
<feature type="transmembrane region" description="Helical" evidence="8">
    <location>
        <begin position="82"/>
        <end position="108"/>
    </location>
</feature>
<evidence type="ECO:0000256" key="8">
    <source>
        <dbReference type="SAM" id="Phobius"/>
    </source>
</evidence>
<dbReference type="EMBL" id="JBHSZG010000002">
    <property type="protein sequence ID" value="MFC7137735.1"/>
    <property type="molecule type" value="Genomic_DNA"/>
</dbReference>
<feature type="transmembrane region" description="Helical" evidence="8">
    <location>
        <begin position="45"/>
        <end position="70"/>
    </location>
</feature>
<evidence type="ECO:0000256" key="7">
    <source>
        <dbReference type="SAM" id="MobiDB-lite"/>
    </source>
</evidence>
<comment type="caution">
    <text evidence="10">The sequence shown here is derived from an EMBL/GenBank/DDBJ whole genome shotgun (WGS) entry which is preliminary data.</text>
</comment>
<dbReference type="GO" id="GO:0006811">
    <property type="term" value="P:monoatomic ion transport"/>
    <property type="evidence" value="ECO:0007669"/>
    <property type="project" value="UniProtKB-KW"/>
</dbReference>
<accession>A0ABD5XVK3</accession>
<dbReference type="InterPro" id="IPR050794">
    <property type="entry name" value="CPA2_transporter"/>
</dbReference>
<evidence type="ECO:0000256" key="1">
    <source>
        <dbReference type="ARBA" id="ARBA00004141"/>
    </source>
</evidence>
<dbReference type="InterPro" id="IPR006153">
    <property type="entry name" value="Cation/H_exchanger_TM"/>
</dbReference>
<feature type="transmembrane region" description="Helical" evidence="8">
    <location>
        <begin position="155"/>
        <end position="179"/>
    </location>
</feature>
<keyword evidence="6 8" id="KW-0472">Membrane</keyword>
<keyword evidence="3 8" id="KW-0812">Transmembrane</keyword>
<reference evidence="10 11" key="1">
    <citation type="journal article" date="2019" name="Int. J. Syst. Evol. Microbiol.">
        <title>The Global Catalogue of Microorganisms (GCM) 10K type strain sequencing project: providing services to taxonomists for standard genome sequencing and annotation.</title>
        <authorList>
            <consortium name="The Broad Institute Genomics Platform"/>
            <consortium name="The Broad Institute Genome Sequencing Center for Infectious Disease"/>
            <person name="Wu L."/>
            <person name="Ma J."/>
        </authorList>
    </citation>
    <scope>NUCLEOTIDE SEQUENCE [LARGE SCALE GENOMIC DNA]</scope>
    <source>
        <strain evidence="10 11">DT92</strain>
    </source>
</reference>
<evidence type="ECO:0000256" key="5">
    <source>
        <dbReference type="ARBA" id="ARBA00023065"/>
    </source>
</evidence>